<keyword evidence="3" id="KW-1185">Reference proteome</keyword>
<comment type="caution">
    <text evidence="2">The sequence shown here is derived from an EMBL/GenBank/DDBJ whole genome shotgun (WGS) entry which is preliminary data.</text>
</comment>
<reference evidence="2 3" key="1">
    <citation type="submission" date="2024-09" db="EMBL/GenBank/DDBJ databases">
        <authorList>
            <person name="Sun Q."/>
            <person name="Mori K."/>
        </authorList>
    </citation>
    <scope>NUCLEOTIDE SEQUENCE [LARGE SCALE GENOMIC DNA]</scope>
    <source>
        <strain evidence="2 3">KCTC 23076</strain>
    </source>
</reference>
<dbReference type="InterPro" id="IPR029063">
    <property type="entry name" value="SAM-dependent_MTases_sf"/>
</dbReference>
<organism evidence="2 3">
    <name type="scientific">Lysobacter korlensis</name>
    <dbReference type="NCBI Taxonomy" id="553636"/>
    <lineage>
        <taxon>Bacteria</taxon>
        <taxon>Pseudomonadati</taxon>
        <taxon>Pseudomonadota</taxon>
        <taxon>Gammaproteobacteria</taxon>
        <taxon>Lysobacterales</taxon>
        <taxon>Lysobacteraceae</taxon>
        <taxon>Lysobacter</taxon>
    </lineage>
</organism>
<dbReference type="PANTHER" id="PTHR45128">
    <property type="entry name" value="METHYLTRANSFERASE TYPE 11"/>
    <property type="match status" value="1"/>
</dbReference>
<sequence>METDSIDSGTMTTATAADADAFADRVLNSTLGLIDMLSIYLGDRLGWYRALADAGDGGMDAAGLAASTGTQERYATEWLEQQAVTGILGVDGGDSGPRRFVLPAGPREVLADPDSLSYMAPIARMFGASMAQLPALVRAYRTGGGVSWEQLGDDARESQADVNRPLFEQRLAPALGGSQELTTLLSKPGARIADVGCGLGWSTLALARAYPEASLVGIDIDEPSIARAKEHATAAGVSGRVEFRAGDASSLGGVGAPASELAAEGEFDAAGLTSEGEFDAAFILEALHDMPHPVPVLRAVRSALTETGVLVVMDEAVADEFAPNGDEVERLMYGYSLLVCLPDSLSTPDSVGTGTVMRRTTLERYAREAGFSSVEVLPVEDLGFFRLYLLRP</sequence>
<keyword evidence="2" id="KW-0489">Methyltransferase</keyword>
<name>A0ABV6RNN3_9GAMM</name>
<dbReference type="Gene3D" id="3.40.50.150">
    <property type="entry name" value="Vaccinia Virus protein VP39"/>
    <property type="match status" value="1"/>
</dbReference>
<dbReference type="GO" id="GO:0008168">
    <property type="term" value="F:methyltransferase activity"/>
    <property type="evidence" value="ECO:0007669"/>
    <property type="project" value="UniProtKB-KW"/>
</dbReference>
<dbReference type="RefSeq" id="WP_386668597.1">
    <property type="nucleotide sequence ID" value="NZ_JBHLTG010000002.1"/>
</dbReference>
<dbReference type="PANTHER" id="PTHR45128:SF2">
    <property type="entry name" value="METHYLTRANSFERASE DOMAIN-CONTAINING PROTEIN"/>
    <property type="match status" value="1"/>
</dbReference>
<dbReference type="InterPro" id="IPR025714">
    <property type="entry name" value="Methyltranfer_dom"/>
</dbReference>
<proteinExistence type="predicted"/>
<accession>A0ABV6RNN3</accession>
<dbReference type="SUPFAM" id="SSF53335">
    <property type="entry name" value="S-adenosyl-L-methionine-dependent methyltransferases"/>
    <property type="match status" value="1"/>
</dbReference>
<dbReference type="InterPro" id="IPR053173">
    <property type="entry name" value="SAM-binding_MTase"/>
</dbReference>
<dbReference type="Proteomes" id="UP001589896">
    <property type="component" value="Unassembled WGS sequence"/>
</dbReference>
<dbReference type="CDD" id="cd02440">
    <property type="entry name" value="AdoMet_MTases"/>
    <property type="match status" value="1"/>
</dbReference>
<keyword evidence="2" id="KW-0808">Transferase</keyword>
<dbReference type="GO" id="GO:0032259">
    <property type="term" value="P:methylation"/>
    <property type="evidence" value="ECO:0007669"/>
    <property type="project" value="UniProtKB-KW"/>
</dbReference>
<evidence type="ECO:0000313" key="3">
    <source>
        <dbReference type="Proteomes" id="UP001589896"/>
    </source>
</evidence>
<dbReference type="EMBL" id="JBHLTG010000002">
    <property type="protein sequence ID" value="MFC0678603.1"/>
    <property type="molecule type" value="Genomic_DNA"/>
</dbReference>
<dbReference type="Pfam" id="PF13847">
    <property type="entry name" value="Methyltransf_31"/>
    <property type="match status" value="1"/>
</dbReference>
<evidence type="ECO:0000259" key="1">
    <source>
        <dbReference type="Pfam" id="PF13847"/>
    </source>
</evidence>
<feature type="domain" description="Methyltransferase" evidence="1">
    <location>
        <begin position="187"/>
        <end position="322"/>
    </location>
</feature>
<protein>
    <submittedName>
        <fullName evidence="2">Class I SAM-dependent methyltransferase</fullName>
        <ecNumber evidence="2">2.1.1.-</ecNumber>
    </submittedName>
</protein>
<gene>
    <name evidence="2" type="ORF">ACFFGH_12205</name>
</gene>
<evidence type="ECO:0000313" key="2">
    <source>
        <dbReference type="EMBL" id="MFC0678603.1"/>
    </source>
</evidence>
<dbReference type="EC" id="2.1.1.-" evidence="2"/>